<dbReference type="GO" id="GO:0006281">
    <property type="term" value="P:DNA repair"/>
    <property type="evidence" value="ECO:0007669"/>
    <property type="project" value="InterPro"/>
</dbReference>
<evidence type="ECO:0000313" key="4">
    <source>
        <dbReference type="EMBL" id="AHW63267.1"/>
    </source>
</evidence>
<proteinExistence type="predicted"/>
<dbReference type="SUPFAM" id="SSF56672">
    <property type="entry name" value="DNA/RNA polymerases"/>
    <property type="match status" value="1"/>
</dbReference>
<dbReference type="EMBL" id="CP006842">
    <property type="protein sequence ID" value="AHW63267.1"/>
    <property type="molecule type" value="Genomic_DNA"/>
</dbReference>
<feature type="domain" description="UmuC" evidence="3">
    <location>
        <begin position="30"/>
        <end position="146"/>
    </location>
</feature>
<gene>
    <name evidence="4" type="ORF">CGLY_04095</name>
</gene>
<dbReference type="InterPro" id="IPR050356">
    <property type="entry name" value="SulA_CellDiv_inhibitor"/>
</dbReference>
<dbReference type="OrthoDB" id="5244088at2"/>
<dbReference type="PANTHER" id="PTHR35369:SF2">
    <property type="entry name" value="BLR3025 PROTEIN"/>
    <property type="match status" value="1"/>
</dbReference>
<reference evidence="4 5" key="1">
    <citation type="journal article" date="2015" name="Int. J. Syst. Evol. Microbiol.">
        <title>Revisiting Corynebacterium glyciniphilum (ex Kubota et al., 1972) sp. nov., nom. rev., isolated from putrefied banana.</title>
        <authorList>
            <person name="Al-Dilaimi A."/>
            <person name="Bednarz H."/>
            <person name="Lomker A."/>
            <person name="Niehaus K."/>
            <person name="Kalinowski J."/>
            <person name="Ruckert C."/>
        </authorList>
    </citation>
    <scope>NUCLEOTIDE SEQUENCE [LARGE SCALE GENOMIC DNA]</scope>
    <source>
        <strain evidence="4">AJ 3170</strain>
    </source>
</reference>
<dbReference type="KEGG" id="cgy:CGLY_04095"/>
<dbReference type="AlphaFoldDB" id="X5DRI2"/>
<dbReference type="InterPro" id="IPR043502">
    <property type="entry name" value="DNA/RNA_pol_sf"/>
</dbReference>
<dbReference type="RefSeq" id="WP_052539633.1">
    <property type="nucleotide sequence ID" value="NZ_CP006842.1"/>
</dbReference>
<protein>
    <submittedName>
        <fullName evidence="4">DNA polymerase involved in DNA repair</fullName>
    </submittedName>
</protein>
<evidence type="ECO:0000313" key="5">
    <source>
        <dbReference type="Proteomes" id="UP000023703"/>
    </source>
</evidence>
<dbReference type="InterPro" id="IPR001126">
    <property type="entry name" value="UmuC"/>
</dbReference>
<dbReference type="HOGENOM" id="CLU_026357_0_0_11"/>
<dbReference type="PANTHER" id="PTHR35369">
    <property type="entry name" value="BLR3025 PROTEIN-RELATED"/>
    <property type="match status" value="1"/>
</dbReference>
<name>X5DRI2_9CORY</name>
<dbReference type="eggNOG" id="COG0389">
    <property type="taxonomic scope" value="Bacteria"/>
</dbReference>
<dbReference type="CDD" id="cd03468">
    <property type="entry name" value="PolY_like"/>
    <property type="match status" value="1"/>
</dbReference>
<evidence type="ECO:0000256" key="2">
    <source>
        <dbReference type="SAM" id="MobiDB-lite"/>
    </source>
</evidence>
<dbReference type="Pfam" id="PF00817">
    <property type="entry name" value="IMS"/>
    <property type="match status" value="1"/>
</dbReference>
<dbReference type="Proteomes" id="UP000023703">
    <property type="component" value="Chromosome"/>
</dbReference>
<accession>X5DRI2</accession>
<dbReference type="STRING" id="1404245.CGLY_04095"/>
<evidence type="ECO:0000256" key="1">
    <source>
        <dbReference type="ARBA" id="ARBA00022763"/>
    </source>
</evidence>
<keyword evidence="1" id="KW-0227">DNA damage</keyword>
<evidence type="ECO:0000259" key="3">
    <source>
        <dbReference type="Pfam" id="PF00817"/>
    </source>
</evidence>
<sequence>MSTHRVVVLWFPDWPVYTVALRRGWDLLAPAAVVDNHRVHAANAAARRAGVRQGMKERHAVGTCPALQVGEVEESSEAEAHEEVLLALEAVAAGVETLRPGLLAFSASSLVRYYGDEATAVELLVDAAARVGADCLAGAADEVVTAVWAAREGRQVSTGGSRDYLAGLPLQVLVAERSLGAPREMVSVLAQLGIRTLGDFTALPVSDVAGRFGEEGVRWHRIASGEPERPVSPERTAVPVEVRIEPEEPVADTGTAAFLARQAAVRLHERLAETGQVCLRLAVRAHLDPPAGYDGPVVVERLWRCREPLAEEDTAQRVRWQLDGWLTRVRAHLPDTPDGVGGISAIDLVPVECVPAGEVAEALWGGPDVGIRAARAAAARAQALIGTRGVLRPVHRGGRAVAGRVVSVPYGEQDPEEVTAVRDRAWDGELPAPLPALVGAPVGLPVSQESSTTDRLRAPGPRHPASSVQLLDDTGEPVWVTGRGVMSSPPVALRWGGTVHRLTGWAGPWPVDEMWWSESGAARRYARLQVATDEPSAFLLVCRGRAWRIEATY</sequence>
<keyword evidence="5" id="KW-1185">Reference proteome</keyword>
<feature type="region of interest" description="Disordered" evidence="2">
    <location>
        <begin position="441"/>
        <end position="469"/>
    </location>
</feature>
<organism evidence="4 5">
    <name type="scientific">Corynebacterium glyciniphilum AJ 3170</name>
    <dbReference type="NCBI Taxonomy" id="1404245"/>
    <lineage>
        <taxon>Bacteria</taxon>
        <taxon>Bacillati</taxon>
        <taxon>Actinomycetota</taxon>
        <taxon>Actinomycetes</taxon>
        <taxon>Mycobacteriales</taxon>
        <taxon>Corynebacteriaceae</taxon>
        <taxon>Corynebacterium</taxon>
    </lineage>
</organism>
<dbReference type="Gene3D" id="3.40.1170.60">
    <property type="match status" value="1"/>
</dbReference>